<organism evidence="1 2">
    <name type="scientific">Roseateles paludis</name>
    <dbReference type="NCBI Taxonomy" id="3145238"/>
    <lineage>
        <taxon>Bacteria</taxon>
        <taxon>Pseudomonadati</taxon>
        <taxon>Pseudomonadota</taxon>
        <taxon>Betaproteobacteria</taxon>
        <taxon>Burkholderiales</taxon>
        <taxon>Sphaerotilaceae</taxon>
        <taxon>Roseateles</taxon>
    </lineage>
</organism>
<dbReference type="EMBL" id="JBDPZD010000002">
    <property type="protein sequence ID" value="MEO3691060.1"/>
    <property type="molecule type" value="Genomic_DNA"/>
</dbReference>
<name>A0ABV0G003_9BURK</name>
<evidence type="ECO:0008006" key="3">
    <source>
        <dbReference type="Google" id="ProtNLM"/>
    </source>
</evidence>
<dbReference type="Proteomes" id="UP001495147">
    <property type="component" value="Unassembled WGS sequence"/>
</dbReference>
<dbReference type="RefSeq" id="WP_347703903.1">
    <property type="nucleotide sequence ID" value="NZ_JBDPZD010000002.1"/>
</dbReference>
<reference evidence="1 2" key="1">
    <citation type="submission" date="2024-05" db="EMBL/GenBank/DDBJ databases">
        <title>Roseateles sp. DJS-2-20 16S ribosomal RNA gene Genome sequencing and assembly.</title>
        <authorList>
            <person name="Woo H."/>
        </authorList>
    </citation>
    <scope>NUCLEOTIDE SEQUENCE [LARGE SCALE GENOMIC DNA]</scope>
    <source>
        <strain evidence="1 2">DJS-2-20</strain>
    </source>
</reference>
<gene>
    <name evidence="1" type="ORF">ABDJ85_06225</name>
</gene>
<keyword evidence="2" id="KW-1185">Reference proteome</keyword>
<protein>
    <recommendedName>
        <fullName evidence="3">Glycosyl transferase</fullName>
    </recommendedName>
</protein>
<evidence type="ECO:0000313" key="1">
    <source>
        <dbReference type="EMBL" id="MEO3691060.1"/>
    </source>
</evidence>
<dbReference type="CDD" id="cd00761">
    <property type="entry name" value="Glyco_tranf_GTA_type"/>
    <property type="match status" value="1"/>
</dbReference>
<proteinExistence type="predicted"/>
<comment type="caution">
    <text evidence="1">The sequence shown here is derived from an EMBL/GenBank/DDBJ whole genome shotgun (WGS) entry which is preliminary data.</text>
</comment>
<accession>A0ABV0G003</accession>
<sequence>MRLPITLAQLPTLAKQMAQREYRLAFGKDSKPVFRLCYFSCQSYFPYLYCALHSLVQTVRSSHLEVFVFSDTDMPLSAAQTEALMALPLQVKVIPWPKSVGWGAEQIGWIWRAYALACEGLSDDDFIARIDSDVFFFNDRIFRAMARSRADFIGDGHYVDFEYCQGGAYFLRVSAARAVLKYLESNDLTQVLAQAQIGVEDRAVMHFAALVKLKTWMTCFMMFPDELRNAGGLTALARFKFSCLHFTSKNKAGMIDAYVAGVLPHAEQAAFKAVLSTP</sequence>
<evidence type="ECO:0000313" key="2">
    <source>
        <dbReference type="Proteomes" id="UP001495147"/>
    </source>
</evidence>